<dbReference type="CDD" id="cd18773">
    <property type="entry name" value="PDC1_HK_sensor"/>
    <property type="match status" value="1"/>
</dbReference>
<feature type="domain" description="Histidine kinase" evidence="19">
    <location>
        <begin position="368"/>
        <end position="578"/>
    </location>
</feature>
<dbReference type="OrthoDB" id="7568856at2"/>
<evidence type="ECO:0000256" key="3">
    <source>
        <dbReference type="ARBA" id="ARBA00012438"/>
    </source>
</evidence>
<keyword evidence="11" id="KW-0067">ATP-binding</keyword>
<dbReference type="PRINTS" id="PR00344">
    <property type="entry name" value="BCTRLSENSOR"/>
</dbReference>
<name>A0A4R6AZ91_9RHOB</name>
<keyword evidence="12 18" id="KW-1133">Transmembrane helix</keyword>
<dbReference type="SUPFAM" id="SSF55874">
    <property type="entry name" value="ATPase domain of HSP90 chaperone/DNA topoisomerase II/histidine kinase"/>
    <property type="match status" value="1"/>
</dbReference>
<dbReference type="SUPFAM" id="SSF103190">
    <property type="entry name" value="Sensory domain-like"/>
    <property type="match status" value="1"/>
</dbReference>
<dbReference type="GO" id="GO:0000155">
    <property type="term" value="F:phosphorelay sensor kinase activity"/>
    <property type="evidence" value="ECO:0007669"/>
    <property type="project" value="InterPro"/>
</dbReference>
<dbReference type="Pfam" id="PF00512">
    <property type="entry name" value="HisKA"/>
    <property type="match status" value="1"/>
</dbReference>
<feature type="transmembrane region" description="Helical" evidence="18">
    <location>
        <begin position="22"/>
        <end position="44"/>
    </location>
</feature>
<dbReference type="Gene3D" id="3.30.450.20">
    <property type="entry name" value="PAS domain"/>
    <property type="match status" value="2"/>
</dbReference>
<reference evidence="20 21" key="1">
    <citation type="submission" date="2019-03" db="EMBL/GenBank/DDBJ databases">
        <title>Rhodobacteraceae bacterium SM1902, a new member of the family Rhodobacteraceae isolated from Yantai.</title>
        <authorList>
            <person name="Sun Y."/>
        </authorList>
    </citation>
    <scope>NUCLEOTIDE SEQUENCE [LARGE SCALE GENOMIC DNA]</scope>
    <source>
        <strain evidence="20 21">SM1902</strain>
    </source>
</reference>
<evidence type="ECO:0000256" key="7">
    <source>
        <dbReference type="ARBA" id="ARBA00022679"/>
    </source>
</evidence>
<feature type="transmembrane region" description="Helical" evidence="18">
    <location>
        <begin position="285"/>
        <end position="306"/>
    </location>
</feature>
<evidence type="ECO:0000256" key="4">
    <source>
        <dbReference type="ARBA" id="ARBA00022475"/>
    </source>
</evidence>
<dbReference type="SMART" id="SM00387">
    <property type="entry name" value="HATPase_c"/>
    <property type="match status" value="1"/>
</dbReference>
<organism evidence="20 21">
    <name type="scientific">Meridianimarinicoccus aquatilis</name>
    <dbReference type="NCBI Taxonomy" id="2552766"/>
    <lineage>
        <taxon>Bacteria</taxon>
        <taxon>Pseudomonadati</taxon>
        <taxon>Pseudomonadota</taxon>
        <taxon>Alphaproteobacteria</taxon>
        <taxon>Rhodobacterales</taxon>
        <taxon>Paracoccaceae</taxon>
        <taxon>Meridianimarinicoccus</taxon>
    </lineage>
</organism>
<dbReference type="InterPro" id="IPR004358">
    <property type="entry name" value="Sig_transdc_His_kin-like_C"/>
</dbReference>
<dbReference type="InterPro" id="IPR036097">
    <property type="entry name" value="HisK_dim/P_sf"/>
</dbReference>
<protein>
    <recommendedName>
        <fullName evidence="16">C4-dicarboxylate transport sensor protein DctB</fullName>
        <ecNumber evidence="3">2.7.13.3</ecNumber>
    </recommendedName>
</protein>
<keyword evidence="10 20" id="KW-0418">Kinase</keyword>
<comment type="subcellular location">
    <subcellularLocation>
        <location evidence="2">Cell inner membrane</location>
        <topology evidence="2">Multi-pass membrane protein</topology>
    </subcellularLocation>
</comment>
<dbReference type="CDD" id="cd00082">
    <property type="entry name" value="HisKA"/>
    <property type="match status" value="1"/>
</dbReference>
<evidence type="ECO:0000256" key="1">
    <source>
        <dbReference type="ARBA" id="ARBA00000085"/>
    </source>
</evidence>
<keyword evidence="6" id="KW-0597">Phosphoprotein</keyword>
<dbReference type="Proteomes" id="UP000294562">
    <property type="component" value="Unassembled WGS sequence"/>
</dbReference>
<evidence type="ECO:0000256" key="14">
    <source>
        <dbReference type="ARBA" id="ARBA00023136"/>
    </source>
</evidence>
<dbReference type="PANTHER" id="PTHR43065:SF46">
    <property type="entry name" value="C4-DICARBOXYLATE TRANSPORT SENSOR PROTEIN DCTB"/>
    <property type="match status" value="1"/>
</dbReference>
<dbReference type="SUPFAM" id="SSF47384">
    <property type="entry name" value="Homodimeric domain of signal transducing histidine kinase"/>
    <property type="match status" value="1"/>
</dbReference>
<dbReference type="EC" id="2.7.13.3" evidence="3"/>
<dbReference type="PIRSF" id="PIRSF036431">
    <property type="entry name" value="STHK_DctB"/>
    <property type="match status" value="1"/>
</dbReference>
<keyword evidence="5" id="KW-0997">Cell inner membrane</keyword>
<keyword evidence="21" id="KW-1185">Reference proteome</keyword>
<dbReference type="InterPro" id="IPR036890">
    <property type="entry name" value="HATPase_C_sf"/>
</dbReference>
<dbReference type="AlphaFoldDB" id="A0A4R6AZ91"/>
<evidence type="ECO:0000256" key="11">
    <source>
        <dbReference type="ARBA" id="ARBA00022840"/>
    </source>
</evidence>
<keyword evidence="13" id="KW-0902">Two-component regulatory system</keyword>
<keyword evidence="14 18" id="KW-0472">Membrane</keyword>
<dbReference type="GO" id="GO:0005524">
    <property type="term" value="F:ATP binding"/>
    <property type="evidence" value="ECO:0007669"/>
    <property type="project" value="UniProtKB-KW"/>
</dbReference>
<keyword evidence="7" id="KW-0808">Transferase</keyword>
<evidence type="ECO:0000256" key="13">
    <source>
        <dbReference type="ARBA" id="ARBA00023012"/>
    </source>
</evidence>
<gene>
    <name evidence="20" type="ORF">E2L05_07780</name>
</gene>
<dbReference type="Gene3D" id="1.10.287.130">
    <property type="match status" value="1"/>
</dbReference>
<sequence>MSAAQPDAEGFFNLPNRTRQRLAFAALIAVALVVIGVTITVLGARRTEAIRNQAELRLTLFAGNVMSELRRSSIVPQLLARDPLLTSALESRDFSQSSQRLIEYRDELGVARLMLLDRDGRTVASSDRVDIGKEHRNEPYMVDALRADTTVFTSIFGDVGRPLFVYSRKLTRAGELLGVITVEVDLFKYERSWDGISEAVIVKDSNDVVLLTTEPRWRGKTEAAALAQEPPKNALVRALRARTDVFDAENSVLDGQSVMRSQARVPFQGWRIVSFSTYTPVRERVASVVALQVMAFAIMAAGLFYLTSRAAERRSLRLQRESAELRKLNLLLQREISERQKAERSLEVAEQTIAQSSKLAALGEMSAAVSHELNQPLAAMKTYLAGARLLVRRQRSEEAIVSFQRINDLIDRMAAITRQLKSYASKGGDAIGRVDLRAAVDSSLAMMQPQFRQRAIGLTVSLPDAAADVLAEQFRLEQVIVNLLRNAVDATRGRPDPQIDIILVAGDQVTLSVLDNGTGIVDLDALFEPFYTTKAAGDGVGLGLAISSSIVADLGGRLTARNRPEGGAVFEVQLPKFGDDRIAAQ</sequence>
<keyword evidence="8 18" id="KW-0812">Transmembrane</keyword>
<comment type="function">
    <text evidence="15">Member of the two-component regulatory system DctB/DctD involved in the transport of C4-dicarboxylates. DctB functions as a membrane-associated protein kinase that phosphorylates DctD in response to environmental signals.</text>
</comment>
<proteinExistence type="predicted"/>
<evidence type="ECO:0000313" key="20">
    <source>
        <dbReference type="EMBL" id="TDL89155.1"/>
    </source>
</evidence>
<evidence type="ECO:0000256" key="2">
    <source>
        <dbReference type="ARBA" id="ARBA00004429"/>
    </source>
</evidence>
<keyword evidence="4" id="KW-1003">Cell membrane</keyword>
<evidence type="ECO:0000256" key="18">
    <source>
        <dbReference type="SAM" id="Phobius"/>
    </source>
</evidence>
<keyword evidence="17" id="KW-0175">Coiled coil</keyword>
<evidence type="ECO:0000259" key="19">
    <source>
        <dbReference type="PROSITE" id="PS50109"/>
    </source>
</evidence>
<dbReference type="InterPro" id="IPR003661">
    <property type="entry name" value="HisK_dim/P_dom"/>
</dbReference>
<dbReference type="Gene3D" id="3.30.565.10">
    <property type="entry name" value="Histidine kinase-like ATPase, C-terminal domain"/>
    <property type="match status" value="1"/>
</dbReference>
<dbReference type="PANTHER" id="PTHR43065">
    <property type="entry name" value="SENSOR HISTIDINE KINASE"/>
    <property type="match status" value="1"/>
</dbReference>
<evidence type="ECO:0000256" key="17">
    <source>
        <dbReference type="SAM" id="Coils"/>
    </source>
</evidence>
<dbReference type="GO" id="GO:0005886">
    <property type="term" value="C:plasma membrane"/>
    <property type="evidence" value="ECO:0007669"/>
    <property type="project" value="UniProtKB-SubCell"/>
</dbReference>
<evidence type="ECO:0000256" key="9">
    <source>
        <dbReference type="ARBA" id="ARBA00022741"/>
    </source>
</evidence>
<comment type="catalytic activity">
    <reaction evidence="1">
        <text>ATP + protein L-histidine = ADP + protein N-phospho-L-histidine.</text>
        <dbReference type="EC" id="2.7.13.3"/>
    </reaction>
</comment>
<dbReference type="FunFam" id="1.10.287.130:FF:000049">
    <property type="entry name" value="C4-dicarboxylate transport sensor protein DctB"/>
    <property type="match status" value="1"/>
</dbReference>
<dbReference type="RefSeq" id="WP_133342354.1">
    <property type="nucleotide sequence ID" value="NZ_SMZO01000013.1"/>
</dbReference>
<evidence type="ECO:0000256" key="12">
    <source>
        <dbReference type="ARBA" id="ARBA00022989"/>
    </source>
</evidence>
<comment type="caution">
    <text evidence="20">The sequence shown here is derived from an EMBL/GenBank/DDBJ whole genome shotgun (WGS) entry which is preliminary data.</text>
</comment>
<evidence type="ECO:0000256" key="15">
    <source>
        <dbReference type="ARBA" id="ARBA00059004"/>
    </source>
</evidence>
<dbReference type="InterPro" id="IPR005467">
    <property type="entry name" value="His_kinase_dom"/>
</dbReference>
<dbReference type="Pfam" id="PF02518">
    <property type="entry name" value="HATPase_c"/>
    <property type="match status" value="1"/>
</dbReference>
<dbReference type="InterPro" id="IPR003594">
    <property type="entry name" value="HATPase_dom"/>
</dbReference>
<dbReference type="EMBL" id="SMZO01000013">
    <property type="protein sequence ID" value="TDL89155.1"/>
    <property type="molecule type" value="Genomic_DNA"/>
</dbReference>
<keyword evidence="9" id="KW-0547">Nucleotide-binding</keyword>
<feature type="coiled-coil region" evidence="17">
    <location>
        <begin position="318"/>
        <end position="359"/>
    </location>
</feature>
<evidence type="ECO:0000256" key="16">
    <source>
        <dbReference type="ARBA" id="ARBA00073143"/>
    </source>
</evidence>
<evidence type="ECO:0000256" key="5">
    <source>
        <dbReference type="ARBA" id="ARBA00022519"/>
    </source>
</evidence>
<evidence type="ECO:0000256" key="8">
    <source>
        <dbReference type="ARBA" id="ARBA00022692"/>
    </source>
</evidence>
<evidence type="ECO:0000256" key="6">
    <source>
        <dbReference type="ARBA" id="ARBA00022553"/>
    </source>
</evidence>
<evidence type="ECO:0000256" key="10">
    <source>
        <dbReference type="ARBA" id="ARBA00022777"/>
    </source>
</evidence>
<accession>A0A4R6AZ91</accession>
<dbReference type="PROSITE" id="PS50109">
    <property type="entry name" value="HIS_KIN"/>
    <property type="match status" value="1"/>
</dbReference>
<evidence type="ECO:0000313" key="21">
    <source>
        <dbReference type="Proteomes" id="UP000294562"/>
    </source>
</evidence>
<dbReference type="InterPro" id="IPR029151">
    <property type="entry name" value="Sensor-like_sf"/>
</dbReference>
<dbReference type="InterPro" id="IPR017055">
    <property type="entry name" value="Sig_transdc_His_kinase_DctB"/>
</dbReference>
<dbReference type="SMART" id="SM00388">
    <property type="entry name" value="HisKA"/>
    <property type="match status" value="1"/>
</dbReference>